<dbReference type="InterPro" id="IPR012495">
    <property type="entry name" value="TadE-like_dom"/>
</dbReference>
<dbReference type="RefSeq" id="WP_350343112.1">
    <property type="nucleotide sequence ID" value="NZ_CP158367.1"/>
</dbReference>
<feature type="domain" description="TadE-like" evidence="2">
    <location>
        <begin position="14"/>
        <end position="53"/>
    </location>
</feature>
<dbReference type="Pfam" id="PF07811">
    <property type="entry name" value="TadE"/>
    <property type="match status" value="1"/>
</dbReference>
<gene>
    <name evidence="3" type="ORF">PRVXT_002392</name>
</gene>
<dbReference type="AlphaFoldDB" id="A0AAU7VJT3"/>
<proteinExistence type="predicted"/>
<evidence type="ECO:0000256" key="1">
    <source>
        <dbReference type="SAM" id="Phobius"/>
    </source>
</evidence>
<feature type="transmembrane region" description="Helical" evidence="1">
    <location>
        <begin position="15"/>
        <end position="35"/>
    </location>
</feature>
<evidence type="ECO:0000259" key="2">
    <source>
        <dbReference type="Pfam" id="PF07811"/>
    </source>
</evidence>
<protein>
    <submittedName>
        <fullName evidence="3">TadE family protein</fullName>
    </submittedName>
</protein>
<name>A0AAU7VJT3_9FIRM</name>
<evidence type="ECO:0000313" key="3">
    <source>
        <dbReference type="EMBL" id="XBX74358.1"/>
    </source>
</evidence>
<keyword evidence="1" id="KW-0472">Membrane</keyword>
<accession>A0AAU7VJT3</accession>
<dbReference type="EMBL" id="CP158367">
    <property type="protein sequence ID" value="XBX74358.1"/>
    <property type="molecule type" value="Genomic_DNA"/>
</dbReference>
<sequence>MQKEIKGLLKKENGYSFVEFALVLPLVLIMLGLIFDMGRAVHVKMELQHVAGEVQKVITLYEEEGVTGGIRAHSEHNNLDELVLQIINEGTNLNSDNLNVSIEESETKERWFIGHHYNQRTRRFDRINNRNDVKYVTVTADYEMPFGMFITKTILGDSIQLSESFTGLMYCGGDGWD</sequence>
<reference evidence="3" key="1">
    <citation type="journal article" date="2013" name="Extremophiles">
        <title>Proteinivorax tanatarense gen. nov., sp. nov., an anaerobic, haloalkaliphilic, proteolytic bacterium isolated from a decaying algal bloom, and proposal of Proteinivoraceae fam. nov.</title>
        <authorList>
            <person name="Kevbrin V."/>
            <person name="Boltyanskaya Y."/>
            <person name="Zhilina T."/>
            <person name="Kolganova T."/>
            <person name="Lavrentjeva E."/>
            <person name="Kuznetsov B."/>
        </authorList>
    </citation>
    <scope>NUCLEOTIDE SEQUENCE</scope>
    <source>
        <strain evidence="3">Z-910T</strain>
    </source>
</reference>
<reference evidence="3" key="2">
    <citation type="submission" date="2024-06" db="EMBL/GenBank/DDBJ databases">
        <authorList>
            <person name="Petrova K.O."/>
            <person name="Toshchakov S.V."/>
            <person name="Boltjanskaja Y.V."/>
            <person name="Kevbrin V."/>
        </authorList>
    </citation>
    <scope>NUCLEOTIDE SEQUENCE</scope>
    <source>
        <strain evidence="3">Z-910T</strain>
    </source>
</reference>
<keyword evidence="1" id="KW-0812">Transmembrane</keyword>
<organism evidence="3">
    <name type="scientific">Proteinivorax tanatarense</name>
    <dbReference type="NCBI Taxonomy" id="1260629"/>
    <lineage>
        <taxon>Bacteria</taxon>
        <taxon>Bacillati</taxon>
        <taxon>Bacillota</taxon>
        <taxon>Clostridia</taxon>
        <taxon>Eubacteriales</taxon>
        <taxon>Proteinivoracaceae</taxon>
        <taxon>Proteinivorax</taxon>
    </lineage>
</organism>
<keyword evidence="1" id="KW-1133">Transmembrane helix</keyword>